<evidence type="ECO:0000256" key="5">
    <source>
        <dbReference type="ARBA" id="ARBA00040228"/>
    </source>
</evidence>
<reference evidence="10 11" key="1">
    <citation type="submission" date="2020-02" db="EMBL/GenBank/DDBJ databases">
        <authorList>
            <person name="Yang Z."/>
        </authorList>
    </citation>
    <scope>NUCLEOTIDE SEQUENCE [LARGE SCALE GENOMIC DNA]</scope>
    <source>
        <strain evidence="10 11">HX-7-9</strain>
    </source>
</reference>
<comment type="caution">
    <text evidence="10">The sequence shown here is derived from an EMBL/GenBank/DDBJ whole genome shotgun (WGS) entry which is preliminary data.</text>
</comment>
<dbReference type="Pfam" id="PF06429">
    <property type="entry name" value="Flg_bbr_C"/>
    <property type="match status" value="1"/>
</dbReference>
<dbReference type="InterPro" id="IPR010930">
    <property type="entry name" value="Flg_bb/hook_C_dom"/>
</dbReference>
<accession>A0A6B2KS42</accession>
<keyword evidence="3 6" id="KW-0975">Bacterial flagellum</keyword>
<dbReference type="InterPro" id="IPR037925">
    <property type="entry name" value="FlgE/F/G-like"/>
</dbReference>
<gene>
    <name evidence="10" type="ORF">GZH52_08175</name>
</gene>
<comment type="subunit">
    <text evidence="4 6">The basal body constitutes a major portion of the flagellar organelle and consists of five rings (E,L,P,S, and M) mounted on a central rod. The rod consists of about 26 subunits of FlgG in the distal portion, and FlgB, FlgC and FlgF are thought to build up the proximal portion of the rod with about 6 subunits each.</text>
</comment>
<feature type="domain" description="Flagellar hook protein FlgE/F/G-like D1" evidence="9">
    <location>
        <begin position="81"/>
        <end position="145"/>
    </location>
</feature>
<evidence type="ECO:0000256" key="6">
    <source>
        <dbReference type="RuleBase" id="RU362116"/>
    </source>
</evidence>
<dbReference type="EMBL" id="JAAGAA010000006">
    <property type="protein sequence ID" value="NDV12779.1"/>
    <property type="molecule type" value="Genomic_DNA"/>
</dbReference>
<dbReference type="Pfam" id="PF22692">
    <property type="entry name" value="LlgE_F_G_D1"/>
    <property type="match status" value="1"/>
</dbReference>
<feature type="domain" description="Flagellar basal-body/hook protein C-terminal" evidence="8">
    <location>
        <begin position="195"/>
        <end position="239"/>
    </location>
</feature>
<evidence type="ECO:0000313" key="11">
    <source>
        <dbReference type="Proteomes" id="UP000482578"/>
    </source>
</evidence>
<dbReference type="InterPro" id="IPR001444">
    <property type="entry name" value="Flag_bb_rod_N"/>
</dbReference>
<dbReference type="NCBIfam" id="TIGR03506">
    <property type="entry name" value="FlgEFG_subfam"/>
    <property type="match status" value="1"/>
</dbReference>
<name>A0A6B2KS42_9NEIS</name>
<evidence type="ECO:0000256" key="3">
    <source>
        <dbReference type="ARBA" id="ARBA00023143"/>
    </source>
</evidence>
<feature type="domain" description="Flagellar basal body rod protein N-terminal" evidence="7">
    <location>
        <begin position="5"/>
        <end position="35"/>
    </location>
</feature>
<dbReference type="PANTHER" id="PTHR30435">
    <property type="entry name" value="FLAGELLAR PROTEIN"/>
    <property type="match status" value="1"/>
</dbReference>
<keyword evidence="10" id="KW-0969">Cilium</keyword>
<evidence type="ECO:0000256" key="2">
    <source>
        <dbReference type="ARBA" id="ARBA00009677"/>
    </source>
</evidence>
<keyword evidence="10" id="KW-0966">Cell projection</keyword>
<sequence>MSALIYTAMSGANRALKALEVRANNLANAGTTGFRADIEAAASQAVPGYGFDARHQATHAPSRVNLATGTLSQTGRDLDVAIDGDGLLAVEAAGGEGYTRAGHFEVDADGVLRVGRRAVLGDGGPITLPPSVTQVSVSASGEISVLAAGETELVPVDRLKLVRPPEGSLVKSEEGLLVARDGAPFAADDTVRVKGGYLEQSNVSAVEEMIATMALNRSFEMQMKVFSSAGEMVDAGNRLIRG</sequence>
<protein>
    <recommendedName>
        <fullName evidence="5 6">Flagellar basal-body rod protein FlgF</fullName>
    </recommendedName>
</protein>
<keyword evidence="10" id="KW-0282">Flagellum</keyword>
<dbReference type="Pfam" id="PF00460">
    <property type="entry name" value="Flg_bb_rod"/>
    <property type="match status" value="1"/>
</dbReference>
<evidence type="ECO:0000259" key="7">
    <source>
        <dbReference type="Pfam" id="PF00460"/>
    </source>
</evidence>
<dbReference type="PANTHER" id="PTHR30435:SF18">
    <property type="entry name" value="FLAGELLAR BASAL-BODY ROD PROTEIN FLGF"/>
    <property type="match status" value="1"/>
</dbReference>
<keyword evidence="11" id="KW-1185">Reference proteome</keyword>
<comment type="similarity">
    <text evidence="2 6">Belongs to the flagella basal body rod proteins family.</text>
</comment>
<dbReference type="GO" id="GO:0030694">
    <property type="term" value="C:bacterial-type flagellum basal body, rod"/>
    <property type="evidence" value="ECO:0007669"/>
    <property type="project" value="UniProtKB-UniRule"/>
</dbReference>
<dbReference type="NCBIfam" id="NF009280">
    <property type="entry name" value="PRK12640.1"/>
    <property type="match status" value="1"/>
</dbReference>
<organism evidence="10 11">
    <name type="scientific">Crenobacter caeni</name>
    <dbReference type="NCBI Taxonomy" id="2705474"/>
    <lineage>
        <taxon>Bacteria</taxon>
        <taxon>Pseudomonadati</taxon>
        <taxon>Pseudomonadota</taxon>
        <taxon>Betaproteobacteria</taxon>
        <taxon>Neisseriales</taxon>
        <taxon>Neisseriaceae</taxon>
        <taxon>Crenobacter</taxon>
    </lineage>
</organism>
<dbReference type="GO" id="GO:0071978">
    <property type="term" value="P:bacterial-type flagellum-dependent swarming motility"/>
    <property type="evidence" value="ECO:0007669"/>
    <property type="project" value="TreeGrafter"/>
</dbReference>
<evidence type="ECO:0000313" key="10">
    <source>
        <dbReference type="EMBL" id="NDV12779.1"/>
    </source>
</evidence>
<evidence type="ECO:0000259" key="9">
    <source>
        <dbReference type="Pfam" id="PF22692"/>
    </source>
</evidence>
<dbReference type="SUPFAM" id="SSF117143">
    <property type="entry name" value="Flagellar hook protein flgE"/>
    <property type="match status" value="1"/>
</dbReference>
<proteinExistence type="inferred from homology"/>
<dbReference type="RefSeq" id="WP_163315996.1">
    <property type="nucleotide sequence ID" value="NZ_JAAGAA010000006.1"/>
</dbReference>
<dbReference type="AlphaFoldDB" id="A0A6B2KS42"/>
<evidence type="ECO:0000259" key="8">
    <source>
        <dbReference type="Pfam" id="PF06429"/>
    </source>
</evidence>
<dbReference type="Proteomes" id="UP000482578">
    <property type="component" value="Unassembled WGS sequence"/>
</dbReference>
<dbReference type="InterPro" id="IPR053967">
    <property type="entry name" value="LlgE_F_G-like_D1"/>
</dbReference>
<comment type="subcellular location">
    <subcellularLocation>
        <location evidence="1 6">Bacterial flagellum basal body</location>
    </subcellularLocation>
</comment>
<evidence type="ECO:0000256" key="1">
    <source>
        <dbReference type="ARBA" id="ARBA00004117"/>
    </source>
</evidence>
<dbReference type="InterPro" id="IPR020013">
    <property type="entry name" value="Flagellar_FlgE/F/G"/>
</dbReference>
<evidence type="ECO:0000256" key="4">
    <source>
        <dbReference type="ARBA" id="ARBA00038560"/>
    </source>
</evidence>